<keyword evidence="4" id="KW-0560">Oxidoreductase</keyword>
<dbReference type="InterPro" id="IPR049892">
    <property type="entry name" value="AA9"/>
</dbReference>
<dbReference type="InterPro" id="IPR005103">
    <property type="entry name" value="AA9_LPMO"/>
</dbReference>
<proteinExistence type="inferred from homology"/>
<evidence type="ECO:0000256" key="5">
    <source>
        <dbReference type="ARBA" id="ARBA00023008"/>
    </source>
</evidence>
<gene>
    <name evidence="15" type="primary">eglD_4</name>
    <name evidence="15" type="ORF">A0H81_06907</name>
</gene>
<keyword evidence="2" id="KW-0479">Metal-binding</keyword>
<evidence type="ECO:0000256" key="9">
    <source>
        <dbReference type="ARBA" id="ARBA00023326"/>
    </source>
</evidence>
<evidence type="ECO:0000256" key="1">
    <source>
        <dbReference type="ARBA" id="ARBA00001973"/>
    </source>
</evidence>
<keyword evidence="6" id="KW-0503">Monooxygenase</keyword>
<dbReference type="AlphaFoldDB" id="A0A1C7M8K6"/>
<evidence type="ECO:0000256" key="12">
    <source>
        <dbReference type="ARBA" id="ARBA00047174"/>
    </source>
</evidence>
<dbReference type="STRING" id="5627.A0A1C7M8K6"/>
<comment type="catalytic activity">
    <reaction evidence="11">
        <text>[(1-&gt;4)-beta-D-glucosyl]n+m + reduced acceptor + O2 = 4-dehydro-beta-D-glucosyl-[(1-&gt;4)-beta-D-glucosyl]n-1 + [(1-&gt;4)-beta-D-glucosyl]m + acceptor + H2O.</text>
        <dbReference type="EC" id="1.14.99.56"/>
    </reaction>
</comment>
<feature type="compositionally biased region" description="Low complexity" evidence="13">
    <location>
        <begin position="151"/>
        <end position="203"/>
    </location>
</feature>
<organism evidence="15 16">
    <name type="scientific">Grifola frondosa</name>
    <name type="common">Maitake</name>
    <name type="synonym">Polyporus frondosus</name>
    <dbReference type="NCBI Taxonomy" id="5627"/>
    <lineage>
        <taxon>Eukaryota</taxon>
        <taxon>Fungi</taxon>
        <taxon>Dikarya</taxon>
        <taxon>Basidiomycota</taxon>
        <taxon>Agaricomycotina</taxon>
        <taxon>Agaricomycetes</taxon>
        <taxon>Polyporales</taxon>
        <taxon>Grifolaceae</taxon>
        <taxon>Grifola</taxon>
    </lineage>
</organism>
<evidence type="ECO:0000256" key="7">
    <source>
        <dbReference type="ARBA" id="ARBA00023157"/>
    </source>
</evidence>
<dbReference type="GO" id="GO:0004497">
    <property type="term" value="F:monooxygenase activity"/>
    <property type="evidence" value="ECO:0007669"/>
    <property type="project" value="UniProtKB-KW"/>
</dbReference>
<dbReference type="PANTHER" id="PTHR33353">
    <property type="entry name" value="PUTATIVE (AFU_ORTHOLOGUE AFUA_1G12560)-RELATED"/>
    <property type="match status" value="1"/>
</dbReference>
<evidence type="ECO:0000256" key="13">
    <source>
        <dbReference type="SAM" id="MobiDB-lite"/>
    </source>
</evidence>
<dbReference type="OMA" id="YMALCET"/>
<protein>
    <recommendedName>
        <fullName evidence="12">lytic cellulose monooxygenase (C4-dehydrogenating)</fullName>
        <ecNumber evidence="12">1.14.99.56</ecNumber>
    </recommendedName>
</protein>
<comment type="caution">
    <text evidence="15">The sequence shown here is derived from an EMBL/GenBank/DDBJ whole genome shotgun (WGS) entry which is preliminary data.</text>
</comment>
<keyword evidence="9" id="KW-0624">Polysaccharide degradation</keyword>
<keyword evidence="3" id="KW-0136">Cellulose degradation</keyword>
<comment type="cofactor">
    <cofactor evidence="1">
        <name>Cu(2+)</name>
        <dbReference type="ChEBI" id="CHEBI:29036"/>
    </cofactor>
</comment>
<dbReference type="GO" id="GO:0030245">
    <property type="term" value="P:cellulose catabolic process"/>
    <property type="evidence" value="ECO:0007669"/>
    <property type="project" value="UniProtKB-KW"/>
</dbReference>
<dbReference type="CDD" id="cd21175">
    <property type="entry name" value="LPMO_AA9"/>
    <property type="match status" value="1"/>
</dbReference>
<keyword evidence="8" id="KW-0119">Carbohydrate metabolism</keyword>
<keyword evidence="16" id="KW-1185">Reference proteome</keyword>
<keyword evidence="5" id="KW-0186">Copper</keyword>
<evidence type="ECO:0000313" key="16">
    <source>
        <dbReference type="Proteomes" id="UP000092993"/>
    </source>
</evidence>
<evidence type="ECO:0000313" key="15">
    <source>
        <dbReference type="EMBL" id="OBZ72739.1"/>
    </source>
</evidence>
<evidence type="ECO:0000256" key="4">
    <source>
        <dbReference type="ARBA" id="ARBA00023002"/>
    </source>
</evidence>
<evidence type="ECO:0000256" key="2">
    <source>
        <dbReference type="ARBA" id="ARBA00022723"/>
    </source>
</evidence>
<name>A0A1C7M8K6_GRIFR</name>
<evidence type="ECO:0000256" key="6">
    <source>
        <dbReference type="ARBA" id="ARBA00023033"/>
    </source>
</evidence>
<evidence type="ECO:0000256" key="3">
    <source>
        <dbReference type="ARBA" id="ARBA00023001"/>
    </source>
</evidence>
<dbReference type="PANTHER" id="PTHR33353:SF6">
    <property type="entry name" value="ENDOGLUCANASE IV"/>
    <property type="match status" value="1"/>
</dbReference>
<comment type="similarity">
    <text evidence="10">Belongs to the polysaccharide monooxygenase AA9 family.</text>
</comment>
<dbReference type="OrthoDB" id="4849160at2759"/>
<evidence type="ECO:0000259" key="14">
    <source>
        <dbReference type="Pfam" id="PF03443"/>
    </source>
</evidence>
<feature type="domain" description="Auxiliary Activity family 9 catalytic" evidence="14">
    <location>
        <begin position="7"/>
        <end position="133"/>
    </location>
</feature>
<dbReference type="GO" id="GO:0046872">
    <property type="term" value="F:metal ion binding"/>
    <property type="evidence" value="ECO:0007669"/>
    <property type="project" value="UniProtKB-KW"/>
</dbReference>
<evidence type="ECO:0000256" key="8">
    <source>
        <dbReference type="ARBA" id="ARBA00023277"/>
    </source>
</evidence>
<sequence>MDSLGPYEGPLMTYMALCETTCDQYDPTNATWFKIDEAGKKSDGNWTQYDLYEGKSYSITLPPKIPAGDYLIRHEIIALHAAIALYGAEFYPSCTQVHISGNDSGTFTPTGSIPGIYHDNDPGIEVDLYTNPKAAYSFPGPAIATFQEDGSSNSTSDNSTSSSTSSTSDSSTSPSTSSTPTSPTVPSSSADSSTTSATATPTTGAQASCTANRKRRIMRKSTFLS</sequence>
<dbReference type="Pfam" id="PF03443">
    <property type="entry name" value="AA9"/>
    <property type="match status" value="1"/>
</dbReference>
<reference evidence="15 16" key="1">
    <citation type="submission" date="2016-03" db="EMBL/GenBank/DDBJ databases">
        <title>Whole genome sequencing of Grifola frondosa 9006-11.</title>
        <authorList>
            <person name="Min B."/>
            <person name="Park H."/>
            <person name="Kim J.-G."/>
            <person name="Cho H."/>
            <person name="Oh Y.-L."/>
            <person name="Kong W.-S."/>
            <person name="Choi I.-G."/>
        </authorList>
    </citation>
    <scope>NUCLEOTIDE SEQUENCE [LARGE SCALE GENOMIC DNA]</scope>
    <source>
        <strain evidence="15 16">9006-11</strain>
    </source>
</reference>
<keyword evidence="7" id="KW-1015">Disulfide bond</keyword>
<feature type="region of interest" description="Disordered" evidence="13">
    <location>
        <begin position="145"/>
        <end position="225"/>
    </location>
</feature>
<evidence type="ECO:0000256" key="10">
    <source>
        <dbReference type="ARBA" id="ARBA00044502"/>
    </source>
</evidence>
<dbReference type="EMBL" id="LUGG01000007">
    <property type="protein sequence ID" value="OBZ72739.1"/>
    <property type="molecule type" value="Genomic_DNA"/>
</dbReference>
<evidence type="ECO:0000256" key="11">
    <source>
        <dbReference type="ARBA" id="ARBA00045077"/>
    </source>
</evidence>
<dbReference type="Proteomes" id="UP000092993">
    <property type="component" value="Unassembled WGS sequence"/>
</dbReference>
<accession>A0A1C7M8K6</accession>
<dbReference type="EC" id="1.14.99.56" evidence="12"/>
<dbReference type="Gene3D" id="2.70.50.70">
    <property type="match status" value="1"/>
</dbReference>